<keyword evidence="2" id="KW-1185">Reference proteome</keyword>
<gene>
    <name evidence="1" type="ORF">GCM10007170_33820</name>
</gene>
<dbReference type="Proteomes" id="UP000643279">
    <property type="component" value="Unassembled WGS sequence"/>
</dbReference>
<evidence type="ECO:0000313" key="2">
    <source>
        <dbReference type="Proteomes" id="UP000643279"/>
    </source>
</evidence>
<dbReference type="EMBL" id="BMFW01000021">
    <property type="protein sequence ID" value="GGH99301.1"/>
    <property type="molecule type" value="Genomic_DNA"/>
</dbReference>
<organism evidence="1 2">
    <name type="scientific">Arthrobacter liuii</name>
    <dbReference type="NCBI Taxonomy" id="1476996"/>
    <lineage>
        <taxon>Bacteria</taxon>
        <taxon>Bacillati</taxon>
        <taxon>Actinomycetota</taxon>
        <taxon>Actinomycetes</taxon>
        <taxon>Micrococcales</taxon>
        <taxon>Micrococcaceae</taxon>
        <taxon>Arthrobacter</taxon>
    </lineage>
</organism>
<accession>A0ABQ2AZP0</accession>
<comment type="caution">
    <text evidence="1">The sequence shown here is derived from an EMBL/GenBank/DDBJ whole genome shotgun (WGS) entry which is preliminary data.</text>
</comment>
<proteinExistence type="predicted"/>
<evidence type="ECO:0000313" key="1">
    <source>
        <dbReference type="EMBL" id="GGH99301.1"/>
    </source>
</evidence>
<reference evidence="2" key="1">
    <citation type="journal article" date="2019" name="Int. J. Syst. Evol. Microbiol.">
        <title>The Global Catalogue of Microorganisms (GCM) 10K type strain sequencing project: providing services to taxonomists for standard genome sequencing and annotation.</title>
        <authorList>
            <consortium name="The Broad Institute Genomics Platform"/>
            <consortium name="The Broad Institute Genome Sequencing Center for Infectious Disease"/>
            <person name="Wu L."/>
            <person name="Ma J."/>
        </authorList>
    </citation>
    <scope>NUCLEOTIDE SEQUENCE [LARGE SCALE GENOMIC DNA]</scope>
    <source>
        <strain evidence="2">CGMCC 1.12778</strain>
    </source>
</reference>
<dbReference type="RefSeq" id="WP_188572733.1">
    <property type="nucleotide sequence ID" value="NZ_BMFW01000021.1"/>
</dbReference>
<sequence length="48" mass="5328">MSTENTRTGDERPEDPSIAEDVIELSLLTAGETTGPVDTEWAQEHHNF</sequence>
<protein>
    <submittedName>
        <fullName evidence="1">Uncharacterized protein</fullName>
    </submittedName>
</protein>
<name>A0ABQ2AZP0_9MICC</name>